<evidence type="ECO:0000259" key="3">
    <source>
        <dbReference type="PROSITE" id="PS50977"/>
    </source>
</evidence>
<keyword evidence="5" id="KW-1185">Reference proteome</keyword>
<evidence type="ECO:0000256" key="2">
    <source>
        <dbReference type="PROSITE-ProRule" id="PRU00335"/>
    </source>
</evidence>
<feature type="domain" description="HTH tetR-type" evidence="3">
    <location>
        <begin position="5"/>
        <end position="65"/>
    </location>
</feature>
<accession>A0A161U584</accession>
<proteinExistence type="predicted"/>
<dbReference type="InterPro" id="IPR001647">
    <property type="entry name" value="HTH_TetR"/>
</dbReference>
<keyword evidence="1 2" id="KW-0238">DNA-binding</keyword>
<dbReference type="RefSeq" id="WP_063179623.1">
    <property type="nucleotide sequence ID" value="NZ_LQRA01000047.1"/>
</dbReference>
<feature type="DNA-binding region" description="H-T-H motif" evidence="2">
    <location>
        <begin position="28"/>
        <end position="47"/>
    </location>
</feature>
<dbReference type="SUPFAM" id="SSF46689">
    <property type="entry name" value="Homeodomain-like"/>
    <property type="match status" value="1"/>
</dbReference>
<comment type="caution">
    <text evidence="4">The sequence shown here is derived from an EMBL/GenBank/DDBJ whole genome shotgun (WGS) entry which is preliminary data.</text>
</comment>
<gene>
    <name evidence="4" type="ORF">AV654_11310</name>
</gene>
<dbReference type="Pfam" id="PF00440">
    <property type="entry name" value="TetR_N"/>
    <property type="match status" value="1"/>
</dbReference>
<sequence length="213" mass="25085">MVKKAVGLDKYIEKIKPVIRKTKFSQMRIDDILKHMDISKATLYKHFSTKDEIIQVVVDHYIAYLLEADAIVQNEAVSFAERFQKTYEQSLKCVIYVSDLFLEDLKEVYPNLLEHLQSAQINRNKNLQAFFESGMDQGFFNRINAALFMVQDDAVLRRIMEPTFSIQYDLTLRQALLDFYKLKKYQLFKPEYLNTTEDSVMEKEIVQILQTIS</sequence>
<dbReference type="EMBL" id="LQRA01000047">
    <property type="protein sequence ID" value="KZE80526.1"/>
    <property type="molecule type" value="Genomic_DNA"/>
</dbReference>
<dbReference type="Proteomes" id="UP000076563">
    <property type="component" value="Unassembled WGS sequence"/>
</dbReference>
<reference evidence="5" key="1">
    <citation type="submission" date="2016-01" db="EMBL/GenBank/DDBJ databases">
        <title>Draft genome of Chromobacterium sp. F49.</title>
        <authorList>
            <person name="Hong K.W."/>
        </authorList>
    </citation>
    <scope>NUCLEOTIDE SEQUENCE [LARGE SCALE GENOMIC DNA]</scope>
    <source>
        <strain evidence="5">M63</strain>
    </source>
</reference>
<evidence type="ECO:0000256" key="1">
    <source>
        <dbReference type="ARBA" id="ARBA00023125"/>
    </source>
</evidence>
<protein>
    <submittedName>
        <fullName evidence="4">TetR family transcriptional regulator</fullName>
    </submittedName>
</protein>
<evidence type="ECO:0000313" key="4">
    <source>
        <dbReference type="EMBL" id="KZE80526.1"/>
    </source>
</evidence>
<dbReference type="GO" id="GO:0003677">
    <property type="term" value="F:DNA binding"/>
    <property type="evidence" value="ECO:0007669"/>
    <property type="project" value="UniProtKB-UniRule"/>
</dbReference>
<organism evidence="4 5">
    <name type="scientific">Paenibacillus elgii</name>
    <dbReference type="NCBI Taxonomy" id="189691"/>
    <lineage>
        <taxon>Bacteria</taxon>
        <taxon>Bacillati</taxon>
        <taxon>Bacillota</taxon>
        <taxon>Bacilli</taxon>
        <taxon>Bacillales</taxon>
        <taxon>Paenibacillaceae</taxon>
        <taxon>Paenibacillus</taxon>
    </lineage>
</organism>
<evidence type="ECO:0000313" key="5">
    <source>
        <dbReference type="Proteomes" id="UP000076563"/>
    </source>
</evidence>
<dbReference type="InterPro" id="IPR009057">
    <property type="entry name" value="Homeodomain-like_sf"/>
</dbReference>
<name>A0A161U584_9BACL</name>
<dbReference type="Gene3D" id="1.10.357.10">
    <property type="entry name" value="Tetracycline Repressor, domain 2"/>
    <property type="match status" value="1"/>
</dbReference>
<dbReference type="PROSITE" id="PS50977">
    <property type="entry name" value="HTH_TETR_2"/>
    <property type="match status" value="1"/>
</dbReference>
<dbReference type="AlphaFoldDB" id="A0A161U584"/>